<evidence type="ECO:0000259" key="5">
    <source>
        <dbReference type="PROSITE" id="PS50887"/>
    </source>
</evidence>
<comment type="caution">
    <text evidence="6">The sequence shown here is derived from an EMBL/GenBank/DDBJ whole genome shotgun (WGS) entry which is preliminary data.</text>
</comment>
<dbReference type="EMBL" id="JAEAGR010000001">
    <property type="protein sequence ID" value="MBH1939588.1"/>
    <property type="molecule type" value="Genomic_DNA"/>
</dbReference>
<name>A0A8J7KZ79_9FIRM</name>
<dbReference type="GO" id="GO:0052621">
    <property type="term" value="F:diguanylate cyclase activity"/>
    <property type="evidence" value="ECO:0007669"/>
    <property type="project" value="TreeGrafter"/>
</dbReference>
<feature type="modified residue" description="4-aspartylphosphate" evidence="3">
    <location>
        <position position="54"/>
    </location>
</feature>
<dbReference type="SUPFAM" id="SSF55073">
    <property type="entry name" value="Nucleotide cyclase"/>
    <property type="match status" value="1"/>
</dbReference>
<feature type="domain" description="GGDEF" evidence="5">
    <location>
        <begin position="165"/>
        <end position="292"/>
    </location>
</feature>
<feature type="domain" description="Response regulatory" evidence="4">
    <location>
        <begin position="3"/>
        <end position="121"/>
    </location>
</feature>
<dbReference type="SUPFAM" id="SSF52172">
    <property type="entry name" value="CheY-like"/>
    <property type="match status" value="1"/>
</dbReference>
<dbReference type="InterPro" id="IPR043128">
    <property type="entry name" value="Rev_trsase/Diguanyl_cyclase"/>
</dbReference>
<dbReference type="InterPro" id="IPR011006">
    <property type="entry name" value="CheY-like_superfamily"/>
</dbReference>
<dbReference type="CDD" id="cd00156">
    <property type="entry name" value="REC"/>
    <property type="match status" value="1"/>
</dbReference>
<dbReference type="CDD" id="cd01949">
    <property type="entry name" value="GGDEF"/>
    <property type="match status" value="1"/>
</dbReference>
<protein>
    <recommendedName>
        <fullName evidence="1">Stage 0 sporulation protein A homolog</fullName>
    </recommendedName>
</protein>
<sequence length="292" mass="33703">MEKVMIIDDSPIDRKMIKLALKSKLPDIQLIEADHGKNIEEILYSQKVDVCILDIMMPERNGLEILKEIKEKERYRDIPIIVCSGLYDCDILEKALELGAHDYFSKPLGKKEISISLPLKVKNAIELMKWKEKILYLSYHDVLTGLYNRRFVEEELIQLDELEKFPISIILGDVNGLKHTNDVFGHEAGDEMLKRIAHILQKECVNGRVARYGGDEFVVLLPETNIMEAKKMIESIKDHCITQTKDSVKLSISLGCAMKSKGKKSMKRILQEAEDMMYNDKLQYRQIYQTNP</sequence>
<dbReference type="PANTHER" id="PTHR45138">
    <property type="entry name" value="REGULATORY COMPONENTS OF SENSORY TRANSDUCTION SYSTEM"/>
    <property type="match status" value="1"/>
</dbReference>
<dbReference type="PANTHER" id="PTHR45138:SF9">
    <property type="entry name" value="DIGUANYLATE CYCLASE DGCM-RELATED"/>
    <property type="match status" value="1"/>
</dbReference>
<evidence type="ECO:0000256" key="2">
    <source>
        <dbReference type="ARBA" id="ARBA00024867"/>
    </source>
</evidence>
<dbReference type="GO" id="GO:1902201">
    <property type="term" value="P:negative regulation of bacterial-type flagellum-dependent cell motility"/>
    <property type="evidence" value="ECO:0007669"/>
    <property type="project" value="TreeGrafter"/>
</dbReference>
<dbReference type="InterPro" id="IPR029787">
    <property type="entry name" value="Nucleotide_cyclase"/>
</dbReference>
<dbReference type="SMART" id="SM00267">
    <property type="entry name" value="GGDEF"/>
    <property type="match status" value="1"/>
</dbReference>
<dbReference type="NCBIfam" id="TIGR00254">
    <property type="entry name" value="GGDEF"/>
    <property type="match status" value="1"/>
</dbReference>
<evidence type="ECO:0000259" key="4">
    <source>
        <dbReference type="PROSITE" id="PS50110"/>
    </source>
</evidence>
<keyword evidence="3" id="KW-0597">Phosphoprotein</keyword>
<dbReference type="InterPro" id="IPR000160">
    <property type="entry name" value="GGDEF_dom"/>
</dbReference>
<proteinExistence type="predicted"/>
<evidence type="ECO:0000313" key="7">
    <source>
        <dbReference type="Proteomes" id="UP000623269"/>
    </source>
</evidence>
<dbReference type="AlphaFoldDB" id="A0A8J7KZ79"/>
<organism evidence="6 7">
    <name type="scientific">Mobilitalea sibirica</name>
    <dbReference type="NCBI Taxonomy" id="1462919"/>
    <lineage>
        <taxon>Bacteria</taxon>
        <taxon>Bacillati</taxon>
        <taxon>Bacillota</taxon>
        <taxon>Clostridia</taxon>
        <taxon>Lachnospirales</taxon>
        <taxon>Lachnospiraceae</taxon>
        <taxon>Mobilitalea</taxon>
    </lineage>
</organism>
<dbReference type="Gene3D" id="3.30.70.270">
    <property type="match status" value="1"/>
</dbReference>
<reference evidence="6" key="1">
    <citation type="submission" date="2020-12" db="EMBL/GenBank/DDBJ databases">
        <title>M. sibirica DSM 26468T genome.</title>
        <authorList>
            <person name="Thieme N."/>
            <person name="Rettenmaier R."/>
            <person name="Zverlov V."/>
            <person name="Liebl W."/>
        </authorList>
    </citation>
    <scope>NUCLEOTIDE SEQUENCE</scope>
    <source>
        <strain evidence="6">DSM 26468</strain>
    </source>
</reference>
<comment type="function">
    <text evidence="2">May play the central regulatory role in sporulation. It may be an element of the effector pathway responsible for the activation of sporulation genes in response to nutritional stress. Spo0A may act in concert with spo0H (a sigma factor) to control the expression of some genes that are critical to the sporulation process.</text>
</comment>
<dbReference type="InterPro" id="IPR050469">
    <property type="entry name" value="Diguanylate_Cyclase"/>
</dbReference>
<evidence type="ECO:0000313" key="6">
    <source>
        <dbReference type="EMBL" id="MBH1939588.1"/>
    </source>
</evidence>
<keyword evidence="7" id="KW-1185">Reference proteome</keyword>
<dbReference type="PROSITE" id="PS50110">
    <property type="entry name" value="RESPONSE_REGULATORY"/>
    <property type="match status" value="1"/>
</dbReference>
<dbReference type="RefSeq" id="WP_197659799.1">
    <property type="nucleotide sequence ID" value="NZ_JAEAGR010000001.1"/>
</dbReference>
<dbReference type="Pfam" id="PF00990">
    <property type="entry name" value="GGDEF"/>
    <property type="match status" value="1"/>
</dbReference>
<evidence type="ECO:0000256" key="3">
    <source>
        <dbReference type="PROSITE-ProRule" id="PRU00169"/>
    </source>
</evidence>
<dbReference type="PROSITE" id="PS50887">
    <property type="entry name" value="GGDEF"/>
    <property type="match status" value="1"/>
</dbReference>
<evidence type="ECO:0000256" key="1">
    <source>
        <dbReference type="ARBA" id="ARBA00018672"/>
    </source>
</evidence>
<dbReference type="Gene3D" id="3.40.50.2300">
    <property type="match status" value="1"/>
</dbReference>
<gene>
    <name evidence="6" type="ORF">I5677_01615</name>
</gene>
<dbReference type="GO" id="GO:0043709">
    <property type="term" value="P:cell adhesion involved in single-species biofilm formation"/>
    <property type="evidence" value="ECO:0007669"/>
    <property type="project" value="TreeGrafter"/>
</dbReference>
<dbReference type="Pfam" id="PF00072">
    <property type="entry name" value="Response_reg"/>
    <property type="match status" value="1"/>
</dbReference>
<accession>A0A8J7KZ79</accession>
<dbReference type="Proteomes" id="UP000623269">
    <property type="component" value="Unassembled WGS sequence"/>
</dbReference>
<dbReference type="SMART" id="SM00448">
    <property type="entry name" value="REC"/>
    <property type="match status" value="1"/>
</dbReference>
<dbReference type="InterPro" id="IPR001789">
    <property type="entry name" value="Sig_transdc_resp-reg_receiver"/>
</dbReference>
<dbReference type="GO" id="GO:0000160">
    <property type="term" value="P:phosphorelay signal transduction system"/>
    <property type="evidence" value="ECO:0007669"/>
    <property type="project" value="InterPro"/>
</dbReference>
<dbReference type="GO" id="GO:0005886">
    <property type="term" value="C:plasma membrane"/>
    <property type="evidence" value="ECO:0007669"/>
    <property type="project" value="TreeGrafter"/>
</dbReference>